<organism evidence="1 2">
    <name type="scientific">Shewanella submarina</name>
    <dbReference type="NCBI Taxonomy" id="2016376"/>
    <lineage>
        <taxon>Bacteria</taxon>
        <taxon>Pseudomonadati</taxon>
        <taxon>Pseudomonadota</taxon>
        <taxon>Gammaproteobacteria</taxon>
        <taxon>Alteromonadales</taxon>
        <taxon>Shewanellaceae</taxon>
        <taxon>Shewanella</taxon>
    </lineage>
</organism>
<protein>
    <submittedName>
        <fullName evidence="1">Uncharacterized protein</fullName>
    </submittedName>
</protein>
<dbReference type="EMBL" id="JBHRTD010000006">
    <property type="protein sequence ID" value="MFC3138003.1"/>
    <property type="molecule type" value="Genomic_DNA"/>
</dbReference>
<dbReference type="Proteomes" id="UP001595621">
    <property type="component" value="Unassembled WGS sequence"/>
</dbReference>
<evidence type="ECO:0000313" key="2">
    <source>
        <dbReference type="Proteomes" id="UP001595621"/>
    </source>
</evidence>
<evidence type="ECO:0000313" key="1">
    <source>
        <dbReference type="EMBL" id="MFC3138003.1"/>
    </source>
</evidence>
<dbReference type="RefSeq" id="WP_248934816.1">
    <property type="nucleotide sequence ID" value="NZ_JAKILF010000002.1"/>
</dbReference>
<keyword evidence="2" id="KW-1185">Reference proteome</keyword>
<gene>
    <name evidence="1" type="ORF">ACFOE0_07325</name>
</gene>
<comment type="caution">
    <text evidence="1">The sequence shown here is derived from an EMBL/GenBank/DDBJ whole genome shotgun (WGS) entry which is preliminary data.</text>
</comment>
<proteinExistence type="predicted"/>
<accession>A0ABV7G933</accession>
<sequence length="128" mass="14519">MHNPKLIPIISKESGVTPELLSVNYDLWTLRLTLTKDNNQAIYLDFESVEGFRVLDEGQLLEFWSQESAPYWVFEVISGGWLEQEAKRDGAPFLEEGGKLKEYLVAGLNECVSVLAFAEPVIRIQDNT</sequence>
<reference evidence="2" key="1">
    <citation type="journal article" date="2019" name="Int. J. Syst. Evol. Microbiol.">
        <title>The Global Catalogue of Microorganisms (GCM) 10K type strain sequencing project: providing services to taxonomists for standard genome sequencing and annotation.</title>
        <authorList>
            <consortium name="The Broad Institute Genomics Platform"/>
            <consortium name="The Broad Institute Genome Sequencing Center for Infectious Disease"/>
            <person name="Wu L."/>
            <person name="Ma J."/>
        </authorList>
    </citation>
    <scope>NUCLEOTIDE SEQUENCE [LARGE SCALE GENOMIC DNA]</scope>
    <source>
        <strain evidence="2">KCTC 52277</strain>
    </source>
</reference>
<name>A0ABV7G933_9GAMM</name>